<dbReference type="PANTHER" id="PTHR47281:SF1">
    <property type="entry name" value="OS09G0557700 PROTEIN"/>
    <property type="match status" value="1"/>
</dbReference>
<feature type="domain" description="DM13" evidence="3">
    <location>
        <begin position="26"/>
        <end position="128"/>
    </location>
</feature>
<keyword evidence="2" id="KW-0732">Signal</keyword>
<dbReference type="InterPro" id="IPR019545">
    <property type="entry name" value="DM13_domain"/>
</dbReference>
<dbReference type="Pfam" id="PF10517">
    <property type="entry name" value="DM13"/>
    <property type="match status" value="1"/>
</dbReference>
<dbReference type="Proteomes" id="UP001338125">
    <property type="component" value="Unassembled WGS sequence"/>
</dbReference>
<evidence type="ECO:0000313" key="5">
    <source>
        <dbReference type="Proteomes" id="UP001338125"/>
    </source>
</evidence>
<protein>
    <recommendedName>
        <fullName evidence="3">DM13 domain-containing protein</fullName>
    </recommendedName>
</protein>
<evidence type="ECO:0000256" key="1">
    <source>
        <dbReference type="SAM" id="MobiDB-lite"/>
    </source>
</evidence>
<proteinExistence type="predicted"/>
<evidence type="ECO:0000313" key="4">
    <source>
        <dbReference type="EMBL" id="KAK5996191.1"/>
    </source>
</evidence>
<accession>A0ABR0SVJ7</accession>
<sequence length="179" mass="17920">MYHPSVQTITLLFLAIASNVSASSVGDAGTLSSLDGGLGGVVTVADDKTLKVSSYKLADASAPALYWWGSTSEKLDAGFRISNTHITTAASSDSLTITLDAGKTPADFTVVGLWCEKFKTNFGQAVLKSNGNSGNSSSSGGSGSDAKAGGDKKGAGVMNQAGPMVGLLAGAAGFALAMF</sequence>
<dbReference type="SMART" id="SM00686">
    <property type="entry name" value="DM13"/>
    <property type="match status" value="1"/>
</dbReference>
<feature type="signal peptide" evidence="2">
    <location>
        <begin position="1"/>
        <end position="22"/>
    </location>
</feature>
<evidence type="ECO:0000259" key="3">
    <source>
        <dbReference type="PROSITE" id="PS51549"/>
    </source>
</evidence>
<dbReference type="InterPro" id="IPR045879">
    <property type="entry name" value="B561A"/>
</dbReference>
<feature type="chain" id="PRO_5046970866" description="DM13 domain-containing protein" evidence="2">
    <location>
        <begin position="23"/>
        <end position="179"/>
    </location>
</feature>
<feature type="compositionally biased region" description="Low complexity" evidence="1">
    <location>
        <begin position="129"/>
        <end position="147"/>
    </location>
</feature>
<gene>
    <name evidence="4" type="ORF">PT974_04619</name>
</gene>
<dbReference type="PROSITE" id="PS51549">
    <property type="entry name" value="DM13"/>
    <property type="match status" value="1"/>
</dbReference>
<name>A0ABR0SVJ7_9HYPO</name>
<reference evidence="4 5" key="1">
    <citation type="submission" date="2024-01" db="EMBL/GenBank/DDBJ databases">
        <title>Complete genome of Cladobotryum mycophilum ATHUM6906.</title>
        <authorList>
            <person name="Christinaki A.C."/>
            <person name="Myridakis A.I."/>
            <person name="Kouvelis V.N."/>
        </authorList>
    </citation>
    <scope>NUCLEOTIDE SEQUENCE [LARGE SCALE GENOMIC DNA]</scope>
    <source>
        <strain evidence="4 5">ATHUM6906</strain>
    </source>
</reference>
<comment type="caution">
    <text evidence="4">The sequence shown here is derived from an EMBL/GenBank/DDBJ whole genome shotgun (WGS) entry which is preliminary data.</text>
</comment>
<organism evidence="4 5">
    <name type="scientific">Cladobotryum mycophilum</name>
    <dbReference type="NCBI Taxonomy" id="491253"/>
    <lineage>
        <taxon>Eukaryota</taxon>
        <taxon>Fungi</taxon>
        <taxon>Dikarya</taxon>
        <taxon>Ascomycota</taxon>
        <taxon>Pezizomycotina</taxon>
        <taxon>Sordariomycetes</taxon>
        <taxon>Hypocreomycetidae</taxon>
        <taxon>Hypocreales</taxon>
        <taxon>Hypocreaceae</taxon>
        <taxon>Cladobotryum</taxon>
    </lineage>
</organism>
<dbReference type="EMBL" id="JAVFKD010000004">
    <property type="protein sequence ID" value="KAK5996191.1"/>
    <property type="molecule type" value="Genomic_DNA"/>
</dbReference>
<feature type="region of interest" description="Disordered" evidence="1">
    <location>
        <begin position="129"/>
        <end position="154"/>
    </location>
</feature>
<keyword evidence="5" id="KW-1185">Reference proteome</keyword>
<evidence type="ECO:0000256" key="2">
    <source>
        <dbReference type="SAM" id="SignalP"/>
    </source>
</evidence>
<dbReference type="PANTHER" id="PTHR47281">
    <property type="entry name" value="OS09G0557700 PROTEIN"/>
    <property type="match status" value="1"/>
</dbReference>